<feature type="transmembrane region" description="Helical" evidence="2">
    <location>
        <begin position="83"/>
        <end position="103"/>
    </location>
</feature>
<keyword evidence="2" id="KW-0472">Membrane</keyword>
<evidence type="ECO:0000256" key="2">
    <source>
        <dbReference type="SAM" id="Phobius"/>
    </source>
</evidence>
<proteinExistence type="predicted"/>
<reference evidence="3 4" key="1">
    <citation type="submission" date="2020-08" db="EMBL/GenBank/DDBJ databases">
        <title>Genomic Encyclopedia of Type Strains, Phase III (KMG-III): the genomes of soil and plant-associated and newly described type strains.</title>
        <authorList>
            <person name="Whitman W."/>
        </authorList>
    </citation>
    <scope>NUCLEOTIDE SEQUENCE [LARGE SCALE GENOMIC DNA]</scope>
    <source>
        <strain evidence="3 4">CECT 8075</strain>
    </source>
</reference>
<evidence type="ECO:0000313" key="4">
    <source>
        <dbReference type="Proteomes" id="UP000536179"/>
    </source>
</evidence>
<keyword evidence="2" id="KW-0812">Transmembrane</keyword>
<feature type="transmembrane region" description="Helical" evidence="2">
    <location>
        <begin position="141"/>
        <end position="158"/>
    </location>
</feature>
<dbReference type="Proteomes" id="UP000536179">
    <property type="component" value="Unassembled WGS sequence"/>
</dbReference>
<sequence>MSKMLIPILFALGTAIFWGCYGPTIGNAQSPRVDGVPLWSPFKPYVFIGIAYLVIAIIGGLVMMGVKGDSFSYTGEYFPTAKWGFLAGTLGAFGAVCLTTAMMTSRGNALLVMPIVFGGAVSVSAVVSVIRLHAGTTVSPLLWVGMALTVLGVILVAMNTPHGHAPAKPTPDATVSHNDDAGPLASDVNAAEEPVT</sequence>
<accession>A0A7W5DXL3</accession>
<keyword evidence="4" id="KW-1185">Reference proteome</keyword>
<dbReference type="RefSeq" id="WP_044253435.1">
    <property type="nucleotide sequence ID" value="NZ_JACHXU010000006.1"/>
</dbReference>
<feature type="transmembrane region" description="Helical" evidence="2">
    <location>
        <begin position="44"/>
        <end position="63"/>
    </location>
</feature>
<comment type="caution">
    <text evidence="3">The sequence shown here is derived from an EMBL/GenBank/DDBJ whole genome shotgun (WGS) entry which is preliminary data.</text>
</comment>
<protein>
    <submittedName>
        <fullName evidence="3">Drug/metabolite transporter (DMT)-like permease</fullName>
    </submittedName>
</protein>
<dbReference type="EMBL" id="JACHXU010000006">
    <property type="protein sequence ID" value="MBB3206381.1"/>
    <property type="molecule type" value="Genomic_DNA"/>
</dbReference>
<feature type="region of interest" description="Disordered" evidence="1">
    <location>
        <begin position="165"/>
        <end position="196"/>
    </location>
</feature>
<name>A0A7W5DXL3_9BACT</name>
<gene>
    <name evidence="3" type="ORF">FHS27_002190</name>
</gene>
<keyword evidence="2" id="KW-1133">Transmembrane helix</keyword>
<evidence type="ECO:0000313" key="3">
    <source>
        <dbReference type="EMBL" id="MBB3206381.1"/>
    </source>
</evidence>
<evidence type="ECO:0000256" key="1">
    <source>
        <dbReference type="SAM" id="MobiDB-lite"/>
    </source>
</evidence>
<organism evidence="3 4">
    <name type="scientific">Aporhodopirellula rubra</name>
    <dbReference type="NCBI Taxonomy" id="980271"/>
    <lineage>
        <taxon>Bacteria</taxon>
        <taxon>Pseudomonadati</taxon>
        <taxon>Planctomycetota</taxon>
        <taxon>Planctomycetia</taxon>
        <taxon>Pirellulales</taxon>
        <taxon>Pirellulaceae</taxon>
        <taxon>Aporhodopirellula</taxon>
    </lineage>
</organism>
<feature type="transmembrane region" description="Helical" evidence="2">
    <location>
        <begin position="109"/>
        <end position="129"/>
    </location>
</feature>
<dbReference type="AlphaFoldDB" id="A0A7W5DXL3"/>